<accession>A0AAV8ZI80</accession>
<dbReference type="AlphaFoldDB" id="A0AAV8ZI80"/>
<protein>
    <submittedName>
        <fullName evidence="1">Uncharacterized protein</fullName>
    </submittedName>
</protein>
<evidence type="ECO:0000313" key="1">
    <source>
        <dbReference type="EMBL" id="KAJ8963794.1"/>
    </source>
</evidence>
<comment type="caution">
    <text evidence="1">The sequence shown here is derived from an EMBL/GenBank/DDBJ whole genome shotgun (WGS) entry which is preliminary data.</text>
</comment>
<dbReference type="EMBL" id="JANEYF010001486">
    <property type="protein sequence ID" value="KAJ8963794.1"/>
    <property type="molecule type" value="Genomic_DNA"/>
</dbReference>
<sequence>MSGVNQYLHNVETTDRVPPYHNEAYQYETEYAQQRPAIIEMNFPQEIYLDPTTIQTCAGKTKTLYKAKIPPFLEFQSNVPIDFILHDFHNYFDGLIGLQDLINAKLDINLLNQTLDNDYVQIPLNFREDFSSCSYDLNPLEIRRIKIPVVVENGPVLNPEFHSTSYYVPETLSTSTNYLAEVEVHNLTNIHKLVSFTEPQRSIPFEEQKKRNF</sequence>
<keyword evidence="2" id="KW-1185">Reference proteome</keyword>
<evidence type="ECO:0000313" key="2">
    <source>
        <dbReference type="Proteomes" id="UP001162156"/>
    </source>
</evidence>
<dbReference type="Proteomes" id="UP001162156">
    <property type="component" value="Unassembled WGS sequence"/>
</dbReference>
<proteinExistence type="predicted"/>
<name>A0AAV8ZI80_9CUCU</name>
<gene>
    <name evidence="1" type="ORF">NQ314_005374</name>
</gene>
<reference evidence="1" key="1">
    <citation type="journal article" date="2023" name="Insect Mol. Biol.">
        <title>Genome sequencing provides insights into the evolution of gene families encoding plant cell wall-degrading enzymes in longhorned beetles.</title>
        <authorList>
            <person name="Shin N.R."/>
            <person name="Okamura Y."/>
            <person name="Kirsch R."/>
            <person name="Pauchet Y."/>
        </authorList>
    </citation>
    <scope>NUCLEOTIDE SEQUENCE</scope>
    <source>
        <strain evidence="1">RBIC_L_NR</strain>
    </source>
</reference>
<organism evidence="1 2">
    <name type="scientific">Rhamnusium bicolor</name>
    <dbReference type="NCBI Taxonomy" id="1586634"/>
    <lineage>
        <taxon>Eukaryota</taxon>
        <taxon>Metazoa</taxon>
        <taxon>Ecdysozoa</taxon>
        <taxon>Arthropoda</taxon>
        <taxon>Hexapoda</taxon>
        <taxon>Insecta</taxon>
        <taxon>Pterygota</taxon>
        <taxon>Neoptera</taxon>
        <taxon>Endopterygota</taxon>
        <taxon>Coleoptera</taxon>
        <taxon>Polyphaga</taxon>
        <taxon>Cucujiformia</taxon>
        <taxon>Chrysomeloidea</taxon>
        <taxon>Cerambycidae</taxon>
        <taxon>Lepturinae</taxon>
        <taxon>Rhagiini</taxon>
        <taxon>Rhamnusium</taxon>
    </lineage>
</organism>